<dbReference type="AlphaFoldDB" id="A0A0U2U348"/>
<dbReference type="Proteomes" id="UP000061660">
    <property type="component" value="Chromosome"/>
</dbReference>
<sequence>MSESKKIINIDVAKILDQLGISSQFMLNNQSKQPEWAWTQAQTLKKVEFTKVLKSVNHDQTGNMNPL</sequence>
<gene>
    <name evidence="1" type="ORF">IJ22_03550</name>
</gene>
<organism evidence="1 2">
    <name type="scientific">Paenibacillus naphthalenovorans</name>
    <dbReference type="NCBI Taxonomy" id="162209"/>
    <lineage>
        <taxon>Bacteria</taxon>
        <taxon>Bacillati</taxon>
        <taxon>Bacillota</taxon>
        <taxon>Bacilli</taxon>
        <taxon>Bacillales</taxon>
        <taxon>Paenibacillaceae</taxon>
        <taxon>Paenibacillus</taxon>
    </lineage>
</organism>
<accession>A0A0U2U348</accession>
<dbReference type="KEGG" id="pnp:IJ22_03550"/>
<protein>
    <submittedName>
        <fullName evidence="1">Uncharacterized protein</fullName>
    </submittedName>
</protein>
<name>A0A0U2U348_9BACL</name>
<proteinExistence type="predicted"/>
<evidence type="ECO:0000313" key="2">
    <source>
        <dbReference type="Proteomes" id="UP000061660"/>
    </source>
</evidence>
<dbReference type="RefSeq" id="WP_062406803.1">
    <property type="nucleotide sequence ID" value="NZ_BJCS01000002.1"/>
</dbReference>
<dbReference type="EMBL" id="CP013652">
    <property type="protein sequence ID" value="ALS20744.1"/>
    <property type="molecule type" value="Genomic_DNA"/>
</dbReference>
<reference evidence="2" key="1">
    <citation type="submission" date="2015-12" db="EMBL/GenBank/DDBJ databases">
        <title>Complete genome sequences of two moderately thermophilic Paenibacillus species.</title>
        <authorList>
            <person name="Butler R.III."/>
            <person name="Wang J."/>
            <person name="Stark B.C."/>
            <person name="Pombert J.-F."/>
        </authorList>
    </citation>
    <scope>NUCLEOTIDE SEQUENCE [LARGE SCALE GENOMIC DNA]</scope>
    <source>
        <strain evidence="2">32O-Y</strain>
    </source>
</reference>
<dbReference type="PATRIC" id="fig|162209.4.peg.375"/>
<evidence type="ECO:0000313" key="1">
    <source>
        <dbReference type="EMBL" id="ALS20744.1"/>
    </source>
</evidence>
<reference evidence="1 2" key="2">
    <citation type="journal article" date="2016" name="Genome Announc.">
        <title>Complete Genome Sequences of Two Interactive Moderate Thermophiles, Paenibacillus napthalenovorans 32O-Y and Paenibacillus sp. 32O-W.</title>
        <authorList>
            <person name="Butler R.R.III."/>
            <person name="Wang J."/>
            <person name="Stark B.C."/>
            <person name="Pombert J.F."/>
        </authorList>
    </citation>
    <scope>NUCLEOTIDE SEQUENCE [LARGE SCALE GENOMIC DNA]</scope>
    <source>
        <strain evidence="1 2">32O-Y</strain>
    </source>
</reference>
<keyword evidence="2" id="KW-1185">Reference proteome</keyword>